<feature type="compositionally biased region" description="Polar residues" evidence="1">
    <location>
        <begin position="874"/>
        <end position="890"/>
    </location>
</feature>
<feature type="compositionally biased region" description="Low complexity" evidence="1">
    <location>
        <begin position="1031"/>
        <end position="1041"/>
    </location>
</feature>
<feature type="region of interest" description="Disordered" evidence="1">
    <location>
        <begin position="1068"/>
        <end position="1144"/>
    </location>
</feature>
<feature type="region of interest" description="Disordered" evidence="1">
    <location>
        <begin position="1175"/>
        <end position="1257"/>
    </location>
</feature>
<feature type="compositionally biased region" description="Low complexity" evidence="1">
    <location>
        <begin position="897"/>
        <end position="907"/>
    </location>
</feature>
<proteinExistence type="predicted"/>
<feature type="region of interest" description="Disordered" evidence="1">
    <location>
        <begin position="847"/>
        <end position="1011"/>
    </location>
</feature>
<dbReference type="GO" id="GO:0030154">
    <property type="term" value="P:cell differentiation"/>
    <property type="evidence" value="ECO:0007669"/>
    <property type="project" value="TreeGrafter"/>
</dbReference>
<dbReference type="InterPro" id="IPR024845">
    <property type="entry name" value="NHS-like"/>
</dbReference>
<evidence type="ECO:0000256" key="1">
    <source>
        <dbReference type="SAM" id="MobiDB-lite"/>
    </source>
</evidence>
<feature type="compositionally biased region" description="Basic and acidic residues" evidence="1">
    <location>
        <begin position="408"/>
        <end position="419"/>
    </location>
</feature>
<feature type="compositionally biased region" description="Polar residues" evidence="1">
    <location>
        <begin position="1216"/>
        <end position="1234"/>
    </location>
</feature>
<feature type="region of interest" description="Disordered" evidence="1">
    <location>
        <begin position="466"/>
        <end position="517"/>
    </location>
</feature>
<feature type="compositionally biased region" description="Low complexity" evidence="1">
    <location>
        <begin position="1359"/>
        <end position="1370"/>
    </location>
</feature>
<feature type="region of interest" description="Disordered" evidence="1">
    <location>
        <begin position="551"/>
        <end position="627"/>
    </location>
</feature>
<feature type="region of interest" description="Disordered" evidence="1">
    <location>
        <begin position="1031"/>
        <end position="1055"/>
    </location>
</feature>
<feature type="region of interest" description="Disordered" evidence="1">
    <location>
        <begin position="1339"/>
        <end position="1604"/>
    </location>
</feature>
<feature type="compositionally biased region" description="Polar residues" evidence="1">
    <location>
        <begin position="1371"/>
        <end position="1380"/>
    </location>
</feature>
<evidence type="ECO:0000313" key="2">
    <source>
        <dbReference type="EMBL" id="NWI81729.1"/>
    </source>
</evidence>
<evidence type="ECO:0000313" key="3">
    <source>
        <dbReference type="Proteomes" id="UP000604080"/>
    </source>
</evidence>
<feature type="compositionally biased region" description="Polar residues" evidence="1">
    <location>
        <begin position="554"/>
        <end position="568"/>
    </location>
</feature>
<comment type="caution">
    <text evidence="2">The sequence shown here is derived from an EMBL/GenBank/DDBJ whole genome shotgun (WGS) entry which is preliminary data.</text>
</comment>
<accession>A0A851EEY0</accession>
<keyword evidence="3" id="KW-1185">Reference proteome</keyword>
<feature type="compositionally biased region" description="Polar residues" evidence="1">
    <location>
        <begin position="397"/>
        <end position="407"/>
    </location>
</feature>
<dbReference type="Proteomes" id="UP000604080">
    <property type="component" value="Unassembled WGS sequence"/>
</dbReference>
<dbReference type="Pfam" id="PF15273">
    <property type="entry name" value="NHS"/>
    <property type="match status" value="1"/>
</dbReference>
<feature type="region of interest" description="Disordered" evidence="1">
    <location>
        <begin position="397"/>
        <end position="426"/>
    </location>
</feature>
<protein>
    <submittedName>
        <fullName evidence="2">NHSL1 protein</fullName>
    </submittedName>
</protein>
<feature type="compositionally biased region" description="Low complexity" evidence="1">
    <location>
        <begin position="920"/>
        <end position="946"/>
    </location>
</feature>
<organism evidence="2 3">
    <name type="scientific">Dryoscopus gambensis</name>
    <dbReference type="NCBI Taxonomy" id="85069"/>
    <lineage>
        <taxon>Eukaryota</taxon>
        <taxon>Metazoa</taxon>
        <taxon>Chordata</taxon>
        <taxon>Craniata</taxon>
        <taxon>Vertebrata</taxon>
        <taxon>Euteleostomi</taxon>
        <taxon>Archelosauria</taxon>
        <taxon>Archosauria</taxon>
        <taxon>Dinosauria</taxon>
        <taxon>Saurischia</taxon>
        <taxon>Theropoda</taxon>
        <taxon>Coelurosauria</taxon>
        <taxon>Aves</taxon>
        <taxon>Neognathae</taxon>
        <taxon>Neoaves</taxon>
        <taxon>Telluraves</taxon>
        <taxon>Australaves</taxon>
        <taxon>Passeriformes</taxon>
        <taxon>Corvoidea</taxon>
        <taxon>Malaconotidae</taxon>
        <taxon>Dryoscopus</taxon>
    </lineage>
</organism>
<gene>
    <name evidence="2" type="primary">Nhsl1</name>
    <name evidence="2" type="ORF">DRYGAM_R02688</name>
</gene>
<feature type="compositionally biased region" description="Polar residues" evidence="1">
    <location>
        <begin position="1566"/>
        <end position="1587"/>
    </location>
</feature>
<feature type="non-terminal residue" evidence="2">
    <location>
        <position position="1666"/>
    </location>
</feature>
<name>A0A851EEY0_9CORV</name>
<feature type="compositionally biased region" description="Basic and acidic residues" evidence="1">
    <location>
        <begin position="1507"/>
        <end position="1520"/>
    </location>
</feature>
<feature type="non-terminal residue" evidence="2">
    <location>
        <position position="1"/>
    </location>
</feature>
<dbReference type="PANTHER" id="PTHR23039:SF3">
    <property type="entry name" value="NHS-LIKE PROTEIN 1"/>
    <property type="match status" value="1"/>
</dbReference>
<feature type="compositionally biased region" description="Polar residues" evidence="1">
    <location>
        <begin position="1389"/>
        <end position="1402"/>
    </location>
</feature>
<feature type="compositionally biased region" description="Low complexity" evidence="1">
    <location>
        <begin position="493"/>
        <end position="511"/>
    </location>
</feature>
<reference evidence="2" key="1">
    <citation type="submission" date="2019-10" db="EMBL/GenBank/DDBJ databases">
        <title>Bird 10,000 Genomes (B10K) Project - Family phase.</title>
        <authorList>
            <person name="Zhang G."/>
        </authorList>
    </citation>
    <scope>NUCLEOTIDE SEQUENCE</scope>
    <source>
        <strain evidence="2">B10K-DU-002-56</strain>
        <tissue evidence="2">Muscle</tissue>
    </source>
</reference>
<feature type="compositionally biased region" description="Low complexity" evidence="1">
    <location>
        <begin position="1114"/>
        <end position="1144"/>
    </location>
</feature>
<feature type="region of interest" description="Disordered" evidence="1">
    <location>
        <begin position="672"/>
        <end position="724"/>
    </location>
</feature>
<feature type="compositionally biased region" description="Polar residues" evidence="1">
    <location>
        <begin position="1454"/>
        <end position="1482"/>
    </location>
</feature>
<feature type="compositionally biased region" description="Basic and acidic residues" evidence="1">
    <location>
        <begin position="1433"/>
        <end position="1443"/>
    </location>
</feature>
<sequence length="1666" mass="179246">MVVFINTKLKSLMKLFKRKTVSNLDEESRWTVHYTAPWHQQENVFLPSSRPPCVEDLHRQAKLNLKSVLRECDKLRRDGYRSSQYYSQGPTFSSSSSAICGSYQDDYEEIEQKSSLLDCISQSCVSACCNLVPWNNKCPVSTPEEEKLITIKRPKSPATNELSDINTQTNWTKSLPLPTPEEKMRQQAQAVQTDVVPINVTGENFDRQASIRRSLIYTDTVVRRPKKVKRRKTITGIPDNIQKELAVGTGQSDFRGHSMYVPDHCSTLGRLDSYRSAMQRSETKDTSCQTEEVKVVPPSMRRIRAQKGQGIAAQMSQFSSSSGNMSVMSDSAAVMFASRQNNDIGFHSLPRVGARVSLQSLDQTQSMNSRQTEDIAGTLPHQISKLQVDDSVVHLRNNPTMGTLSRPKSQEVRSCDSEKSSSPACVVSPHATYSTSIIPNATLSSSSEVILIHAAQNVGSLDSKITSSTAYPNPRDNPAASSAVSGKEDHHSSSGNWSESSSTRHSQTSDTIPPNTVMMLSLGDSAVSLSTPGSAEAGSQSMNYSCRNTAALASPSQDSDGRSESSYSGERAQAAGSSMEHWLCKSSENSETPSRKVVCTTPGCATPGSNLSSSSLERTSVRDDSTSLYSLDHDGYYGPMHMDSGLKSDMPCNSTNGFENPRDSVINVFEGKEKKHQDDQSGQGDKSLARNISLKKAKKPPLPPSRTDSLRRMPKKKAQSNGQVLDETLIATLQHSLQLNLKCKNGSSPSQSPCSDYEDPWVLRSRSQSSVSASSSMMSTTAPNLYSICTVTPSQSETSSIKSEYADQWGYYSDYAAVADDQVKSPVTHSASTSSALSDYSISHFSDGSRASVPQVPSGLAKPKSASPEKSHRVTSPSSGYSSQSNTPTALTPVPVLVKSASSGSGKSKLKPKVPERKSSLLSSVSMSSSSTSLSSNTSTEGSVSVKKLDPALSPPPDSGVPPPPPPLPTPPHCPELSPPPPPPPAEVMDLSPLSASPTFPPPPPEASVNSSFAQTVPWFPQEASISSFSSAVSPPSCSVAVPPPAPPLDPKITKGATIYPQYSFKKRNQDDSCYSPLKQPLNKQDASRPVMPLVTTKALQMVQLRSVKKSTEGEQSTESASETTSQEKGTANSSLQSSLKPSLSLKLSSSFGNEEMKTPGTSFKNVVQTLSRGSPLILSDNTPVLDSDQKPVSTVGLKKSSEANALGSATDDTPESSVQSEDLPSGMSLQGSPTCADKTQVVLPSKKPPPISKKPKLFLLVPPPQLDLTVEKAAEVSDTAVSPTKRDTVLAHCEEARNCLTDGLGSSEMDSGSLVPEGGAAGFTFSETVGANAFVVQRAASPVQEEPRQEEQSAFDEGSSSGSSQDSGSNTDGHLSQENESVEVFESDTANSSFLPTSSYGEETDGVATPARPRTTEDLFAAIHRSKRKVLGRKDSEDDRTRNHSPSPPVTPTGASPNLATLKQAGSIQRSVRKSSTSNDNFKALLLKKGSRCDTSSRMSAAEMLKNTDPRFHRTKTDASPDLSDSPASCSPSKSKRAQEEWAKSEGLMPRSMSFSGTRYGRSRTPPSAASSKYNVRNRIQSSPMTVISEGDGEVVEPSEGRVRRTLEEQQERQLDMFNSDETDMNDFPYAEEAGCKETLDPTHVDLMTQPGASRKYLNSSAEES</sequence>
<feature type="compositionally biased region" description="Pro residues" evidence="1">
    <location>
        <begin position="953"/>
        <end position="986"/>
    </location>
</feature>
<dbReference type="EMBL" id="WEIT01033134">
    <property type="protein sequence ID" value="NWI81729.1"/>
    <property type="molecule type" value="Genomic_DNA"/>
</dbReference>
<dbReference type="PANTHER" id="PTHR23039">
    <property type="entry name" value="NANCE-HORAN SYNDROME PROTEIN"/>
    <property type="match status" value="1"/>
</dbReference>
<feature type="compositionally biased region" description="Low complexity" evidence="1">
    <location>
        <begin position="1521"/>
        <end position="1534"/>
    </location>
</feature>